<dbReference type="EMBL" id="JANPWB010000004">
    <property type="protein sequence ID" value="KAJ1193906.1"/>
    <property type="molecule type" value="Genomic_DNA"/>
</dbReference>
<comment type="caution">
    <text evidence="2">The sequence shown here is derived from an EMBL/GenBank/DDBJ whole genome shotgun (WGS) entry which is preliminary data.</text>
</comment>
<organism evidence="2 3">
    <name type="scientific">Pleurodeles waltl</name>
    <name type="common">Iberian ribbed newt</name>
    <dbReference type="NCBI Taxonomy" id="8319"/>
    <lineage>
        <taxon>Eukaryota</taxon>
        <taxon>Metazoa</taxon>
        <taxon>Chordata</taxon>
        <taxon>Craniata</taxon>
        <taxon>Vertebrata</taxon>
        <taxon>Euteleostomi</taxon>
        <taxon>Amphibia</taxon>
        <taxon>Batrachia</taxon>
        <taxon>Caudata</taxon>
        <taxon>Salamandroidea</taxon>
        <taxon>Salamandridae</taxon>
        <taxon>Pleurodelinae</taxon>
        <taxon>Pleurodeles</taxon>
    </lineage>
</organism>
<reference evidence="2" key="1">
    <citation type="journal article" date="2022" name="bioRxiv">
        <title>Sequencing and chromosome-scale assembly of the giantPleurodeles waltlgenome.</title>
        <authorList>
            <person name="Brown T."/>
            <person name="Elewa A."/>
            <person name="Iarovenko S."/>
            <person name="Subramanian E."/>
            <person name="Araus A.J."/>
            <person name="Petzold A."/>
            <person name="Susuki M."/>
            <person name="Suzuki K.-i.T."/>
            <person name="Hayashi T."/>
            <person name="Toyoda A."/>
            <person name="Oliveira C."/>
            <person name="Osipova E."/>
            <person name="Leigh N.D."/>
            <person name="Simon A."/>
            <person name="Yun M.H."/>
        </authorList>
    </citation>
    <scope>NUCLEOTIDE SEQUENCE</scope>
    <source>
        <strain evidence="2">20211129_DDA</strain>
        <tissue evidence="2">Liver</tissue>
    </source>
</reference>
<dbReference type="Proteomes" id="UP001066276">
    <property type="component" value="Chromosome 2_2"/>
</dbReference>
<keyword evidence="3" id="KW-1185">Reference proteome</keyword>
<dbReference type="AlphaFoldDB" id="A0AAV7UZC6"/>
<evidence type="ECO:0000313" key="3">
    <source>
        <dbReference type="Proteomes" id="UP001066276"/>
    </source>
</evidence>
<name>A0AAV7UZC6_PLEWA</name>
<evidence type="ECO:0000256" key="1">
    <source>
        <dbReference type="SAM" id="MobiDB-lite"/>
    </source>
</evidence>
<accession>A0AAV7UZC6</accession>
<sequence length="124" mass="13964">MAAPIKNDAPGGTTREELEDAFLENPDIHIPTAERQREEEDDAIRRTNPEEDTVAGERKRRRPTEEESRPEQLTDVEALDGESPEAQRLPHIPGGAWLKQVWSCLQSRLNALVGNEEGEREKGV</sequence>
<feature type="compositionally biased region" description="Basic and acidic residues" evidence="1">
    <location>
        <begin position="63"/>
        <end position="72"/>
    </location>
</feature>
<feature type="region of interest" description="Disordered" evidence="1">
    <location>
        <begin position="1"/>
        <end position="91"/>
    </location>
</feature>
<feature type="compositionally biased region" description="Basic and acidic residues" evidence="1">
    <location>
        <begin position="32"/>
        <end position="49"/>
    </location>
</feature>
<evidence type="ECO:0000313" key="2">
    <source>
        <dbReference type="EMBL" id="KAJ1193906.1"/>
    </source>
</evidence>
<proteinExistence type="predicted"/>
<protein>
    <submittedName>
        <fullName evidence="2">Uncharacterized protein</fullName>
    </submittedName>
</protein>
<gene>
    <name evidence="2" type="ORF">NDU88_003202</name>
</gene>